<proteinExistence type="predicted"/>
<sequence length="78" mass="9496">MGVSRERRHAGRAIRRERRRRQWWRDVARRLGVELYEWQIDVMVAQERARELGCTFVWVSRRRGGRMVMRKVAEEAGQ</sequence>
<accession>A0A7W5GF46</accession>
<dbReference type="AlphaFoldDB" id="A0A7W5GF46"/>
<comment type="caution">
    <text evidence="1">The sequence shown here is derived from an EMBL/GenBank/DDBJ whole genome shotgun (WGS) entry which is preliminary data.</text>
</comment>
<evidence type="ECO:0000313" key="1">
    <source>
        <dbReference type="EMBL" id="MBB3158214.1"/>
    </source>
</evidence>
<dbReference type="RefSeq" id="WP_183419672.1">
    <property type="nucleotide sequence ID" value="NZ_JACHXY010000002.1"/>
</dbReference>
<gene>
    <name evidence="1" type="ORF">FHS07_001910</name>
</gene>
<evidence type="ECO:0000313" key="2">
    <source>
        <dbReference type="Proteomes" id="UP000543579"/>
    </source>
</evidence>
<dbReference type="Proteomes" id="UP000543579">
    <property type="component" value="Unassembled WGS sequence"/>
</dbReference>
<reference evidence="1 2" key="1">
    <citation type="submission" date="2020-08" db="EMBL/GenBank/DDBJ databases">
        <title>Genomic Encyclopedia of Type Strains, Phase III (KMG-III): the genomes of soil and plant-associated and newly described type strains.</title>
        <authorList>
            <person name="Whitman W."/>
        </authorList>
    </citation>
    <scope>NUCLEOTIDE SEQUENCE [LARGE SCALE GENOMIC DNA]</scope>
    <source>
        <strain evidence="1 2">CECT 8356</strain>
    </source>
</reference>
<protein>
    <submittedName>
        <fullName evidence="1">RNase P protein component</fullName>
    </submittedName>
</protein>
<name>A0A7W5GF46_9MICO</name>
<organism evidence="1 2">
    <name type="scientific">Microbacterium proteolyticum</name>
    <dbReference type="NCBI Taxonomy" id="1572644"/>
    <lineage>
        <taxon>Bacteria</taxon>
        <taxon>Bacillati</taxon>
        <taxon>Actinomycetota</taxon>
        <taxon>Actinomycetes</taxon>
        <taxon>Micrococcales</taxon>
        <taxon>Microbacteriaceae</taxon>
        <taxon>Microbacterium</taxon>
    </lineage>
</organism>
<dbReference type="EMBL" id="JACHXY010000002">
    <property type="protein sequence ID" value="MBB3158214.1"/>
    <property type="molecule type" value="Genomic_DNA"/>
</dbReference>